<proteinExistence type="predicted"/>
<feature type="compositionally biased region" description="Polar residues" evidence="1">
    <location>
        <begin position="84"/>
        <end position="95"/>
    </location>
</feature>
<comment type="caution">
    <text evidence="2">The sequence shown here is derived from an EMBL/GenBank/DDBJ whole genome shotgun (WGS) entry which is preliminary data.</text>
</comment>
<dbReference type="EMBL" id="BEZZ01001850">
    <property type="protein sequence ID" value="GCC20583.1"/>
    <property type="molecule type" value="Genomic_DNA"/>
</dbReference>
<gene>
    <name evidence="2" type="ORF">chiPu_0019146</name>
</gene>
<protein>
    <submittedName>
        <fullName evidence="2">Uncharacterized protein</fullName>
    </submittedName>
</protein>
<keyword evidence="3" id="KW-1185">Reference proteome</keyword>
<feature type="compositionally biased region" description="Basic and acidic residues" evidence="1">
    <location>
        <begin position="1"/>
        <end position="15"/>
    </location>
</feature>
<accession>A0A401RQY8</accession>
<evidence type="ECO:0000313" key="3">
    <source>
        <dbReference type="Proteomes" id="UP000287033"/>
    </source>
</evidence>
<reference evidence="2 3" key="1">
    <citation type="journal article" date="2018" name="Nat. Ecol. Evol.">
        <title>Shark genomes provide insights into elasmobranch evolution and the origin of vertebrates.</title>
        <authorList>
            <person name="Hara Y"/>
            <person name="Yamaguchi K"/>
            <person name="Onimaru K"/>
            <person name="Kadota M"/>
            <person name="Koyanagi M"/>
            <person name="Keeley SD"/>
            <person name="Tatsumi K"/>
            <person name="Tanaka K"/>
            <person name="Motone F"/>
            <person name="Kageyama Y"/>
            <person name="Nozu R"/>
            <person name="Adachi N"/>
            <person name="Nishimura O"/>
            <person name="Nakagawa R"/>
            <person name="Tanegashima C"/>
            <person name="Kiyatake I"/>
            <person name="Matsumoto R"/>
            <person name="Murakumo K"/>
            <person name="Nishida K"/>
            <person name="Terakita A"/>
            <person name="Kuratani S"/>
            <person name="Sato K"/>
            <person name="Hyodo S Kuraku.S."/>
        </authorList>
    </citation>
    <scope>NUCLEOTIDE SEQUENCE [LARGE SCALE GENOMIC DNA]</scope>
</reference>
<evidence type="ECO:0000256" key="1">
    <source>
        <dbReference type="SAM" id="MobiDB-lite"/>
    </source>
</evidence>
<evidence type="ECO:0000313" key="2">
    <source>
        <dbReference type="EMBL" id="GCC20583.1"/>
    </source>
</evidence>
<sequence length="103" mass="11413">MVQKKTENQMFHRNDNGWQTATEPIQVERRRSGPRTAPQWRAPPDQHHGQRHHPGHAIDIGSRTAGRVPTATGPGKAPHEHRQSNGVAPTASSSESHQDLPVK</sequence>
<feature type="region of interest" description="Disordered" evidence="1">
    <location>
        <begin position="1"/>
        <end position="103"/>
    </location>
</feature>
<name>A0A401RQY8_CHIPU</name>
<dbReference type="Proteomes" id="UP000287033">
    <property type="component" value="Unassembled WGS sequence"/>
</dbReference>
<dbReference type="AlphaFoldDB" id="A0A401RQY8"/>
<organism evidence="2 3">
    <name type="scientific">Chiloscyllium punctatum</name>
    <name type="common">Brownbanded bambooshark</name>
    <name type="synonym">Hemiscyllium punctatum</name>
    <dbReference type="NCBI Taxonomy" id="137246"/>
    <lineage>
        <taxon>Eukaryota</taxon>
        <taxon>Metazoa</taxon>
        <taxon>Chordata</taxon>
        <taxon>Craniata</taxon>
        <taxon>Vertebrata</taxon>
        <taxon>Chondrichthyes</taxon>
        <taxon>Elasmobranchii</taxon>
        <taxon>Galeomorphii</taxon>
        <taxon>Galeoidea</taxon>
        <taxon>Orectolobiformes</taxon>
        <taxon>Hemiscylliidae</taxon>
        <taxon>Chiloscyllium</taxon>
    </lineage>
</organism>